<evidence type="ECO:0000313" key="3">
    <source>
        <dbReference type="Proteomes" id="UP001218188"/>
    </source>
</evidence>
<proteinExistence type="predicted"/>
<dbReference type="Proteomes" id="UP001218188">
    <property type="component" value="Unassembled WGS sequence"/>
</dbReference>
<feature type="region of interest" description="Disordered" evidence="1">
    <location>
        <begin position="66"/>
        <end position="111"/>
    </location>
</feature>
<accession>A0AAD6WKY8</accession>
<reference evidence="2" key="1">
    <citation type="submission" date="2023-03" db="EMBL/GenBank/DDBJ databases">
        <title>Massive genome expansion in bonnet fungi (Mycena s.s.) driven by repeated elements and novel gene families across ecological guilds.</title>
        <authorList>
            <consortium name="Lawrence Berkeley National Laboratory"/>
            <person name="Harder C.B."/>
            <person name="Miyauchi S."/>
            <person name="Viragh M."/>
            <person name="Kuo A."/>
            <person name="Thoen E."/>
            <person name="Andreopoulos B."/>
            <person name="Lu D."/>
            <person name="Skrede I."/>
            <person name="Drula E."/>
            <person name="Henrissat B."/>
            <person name="Morin E."/>
            <person name="Kohler A."/>
            <person name="Barry K."/>
            <person name="LaButti K."/>
            <person name="Morin E."/>
            <person name="Salamov A."/>
            <person name="Lipzen A."/>
            <person name="Mereny Z."/>
            <person name="Hegedus B."/>
            <person name="Baldrian P."/>
            <person name="Stursova M."/>
            <person name="Weitz H."/>
            <person name="Taylor A."/>
            <person name="Grigoriev I.V."/>
            <person name="Nagy L.G."/>
            <person name="Martin F."/>
            <person name="Kauserud H."/>
        </authorList>
    </citation>
    <scope>NUCLEOTIDE SEQUENCE</scope>
    <source>
        <strain evidence="2">CBHHK200</strain>
    </source>
</reference>
<evidence type="ECO:0000313" key="2">
    <source>
        <dbReference type="EMBL" id="KAJ7016055.1"/>
    </source>
</evidence>
<gene>
    <name evidence="2" type="ORF">C8F04DRAFT_1203524</name>
</gene>
<name>A0AAD6WKY8_9AGAR</name>
<protein>
    <submittedName>
        <fullName evidence="2">Uncharacterized protein</fullName>
    </submittedName>
</protein>
<organism evidence="2 3">
    <name type="scientific">Mycena alexandri</name>
    <dbReference type="NCBI Taxonomy" id="1745969"/>
    <lineage>
        <taxon>Eukaryota</taxon>
        <taxon>Fungi</taxon>
        <taxon>Dikarya</taxon>
        <taxon>Basidiomycota</taxon>
        <taxon>Agaricomycotina</taxon>
        <taxon>Agaricomycetes</taxon>
        <taxon>Agaricomycetidae</taxon>
        <taxon>Agaricales</taxon>
        <taxon>Marasmiineae</taxon>
        <taxon>Mycenaceae</taxon>
        <taxon>Mycena</taxon>
    </lineage>
</organism>
<sequence length="111" mass="11665">MPESELEPKDLKTLTEQVVEISAEEEERILNLEECELKRDWNITNKLEEVLTLGLLGPISAIASRVGAEGRSSQPDGVAGGGRCETSSRKTGISGLEAAAGGSKEVGVGKG</sequence>
<evidence type="ECO:0000256" key="1">
    <source>
        <dbReference type="SAM" id="MobiDB-lite"/>
    </source>
</evidence>
<dbReference type="AlphaFoldDB" id="A0AAD6WKY8"/>
<comment type="caution">
    <text evidence="2">The sequence shown here is derived from an EMBL/GenBank/DDBJ whole genome shotgun (WGS) entry which is preliminary data.</text>
</comment>
<dbReference type="EMBL" id="JARJCM010000616">
    <property type="protein sequence ID" value="KAJ7016055.1"/>
    <property type="molecule type" value="Genomic_DNA"/>
</dbReference>
<keyword evidence="3" id="KW-1185">Reference proteome</keyword>